<dbReference type="GO" id="GO:0006508">
    <property type="term" value="P:proteolysis"/>
    <property type="evidence" value="ECO:0007669"/>
    <property type="project" value="InterPro"/>
</dbReference>
<dbReference type="EMBL" id="CYXN01000002">
    <property type="protein sequence ID" value="CUM77693.1"/>
    <property type="molecule type" value="Genomic_DNA"/>
</dbReference>
<dbReference type="InterPro" id="IPR009045">
    <property type="entry name" value="Zn_M74/Hedgehog-like"/>
</dbReference>
<sequence length="273" mass="30071">MSEPTRTSRAPADKRLTYQQWKRRKMLRLARNWVLFLAGCAAVVALLTGGILWLLPKVHVLLAGPKVFAASVYDGTDYVFDAADARLTLVNANLPYAAEPAPLLDTADETTGQQLEAEAAMQYRSMAAAAQADGISLTLVAGYQDADTRQAAYEARVQTYRDKRKSEEEAARLAASIQPAANANEHGTGYAADILSADDPQQDTSFAETRTYEWLTAYAAEYGFILRYPQDRQAATGIVFEPWHWRYVGVENALAIRASGLSLEEFIALQRAD</sequence>
<keyword evidence="3" id="KW-0121">Carboxypeptidase</keyword>
<dbReference type="Gene3D" id="3.30.1380.10">
    <property type="match status" value="1"/>
</dbReference>
<dbReference type="CDD" id="cd14852">
    <property type="entry name" value="LD-carboxypeptidase"/>
    <property type="match status" value="1"/>
</dbReference>
<dbReference type="InterPro" id="IPR003709">
    <property type="entry name" value="VanY-like_core_dom"/>
</dbReference>
<organism evidence="3 4">
    <name type="scientific">Faecalibacterium prausnitzii</name>
    <dbReference type="NCBI Taxonomy" id="853"/>
    <lineage>
        <taxon>Bacteria</taxon>
        <taxon>Bacillati</taxon>
        <taxon>Bacillota</taxon>
        <taxon>Clostridia</taxon>
        <taxon>Eubacteriales</taxon>
        <taxon>Oscillospiraceae</taxon>
        <taxon>Faecalibacterium</taxon>
    </lineage>
</organism>
<dbReference type="GO" id="GO:0004180">
    <property type="term" value="F:carboxypeptidase activity"/>
    <property type="evidence" value="ECO:0007669"/>
    <property type="project" value="UniProtKB-KW"/>
</dbReference>
<dbReference type="PANTHER" id="PTHR34385">
    <property type="entry name" value="D-ALANYL-D-ALANINE CARBOXYPEPTIDASE"/>
    <property type="match status" value="1"/>
</dbReference>
<dbReference type="OrthoDB" id="9792074at2"/>
<evidence type="ECO:0000256" key="1">
    <source>
        <dbReference type="SAM" id="Phobius"/>
    </source>
</evidence>
<keyword evidence="3" id="KW-0645">Protease</keyword>
<gene>
    <name evidence="3" type="ORF">ERS852582_00482</name>
</gene>
<dbReference type="Proteomes" id="UP000095649">
    <property type="component" value="Unassembled WGS sequence"/>
</dbReference>
<keyword evidence="3" id="KW-0378">Hydrolase</keyword>
<dbReference type="InterPro" id="IPR058193">
    <property type="entry name" value="VanY/YodJ_core_dom"/>
</dbReference>
<evidence type="ECO:0000313" key="3">
    <source>
        <dbReference type="EMBL" id="CUM77693.1"/>
    </source>
</evidence>
<feature type="domain" description="D-alanyl-D-alanine carboxypeptidase-like core" evidence="2">
    <location>
        <begin position="113"/>
        <end position="249"/>
    </location>
</feature>
<dbReference type="AlphaFoldDB" id="A0A173RID6"/>
<dbReference type="InterPro" id="IPR052179">
    <property type="entry name" value="DD-CPase-like"/>
</dbReference>
<keyword evidence="1" id="KW-0812">Transmembrane</keyword>
<dbReference type="Pfam" id="PF02557">
    <property type="entry name" value="VanY"/>
    <property type="match status" value="1"/>
</dbReference>
<keyword evidence="1" id="KW-1133">Transmembrane helix</keyword>
<dbReference type="PANTHER" id="PTHR34385:SF1">
    <property type="entry name" value="PEPTIDOGLYCAN L-ALANYL-D-GLUTAMATE ENDOPEPTIDASE CWLK"/>
    <property type="match status" value="1"/>
</dbReference>
<feature type="transmembrane region" description="Helical" evidence="1">
    <location>
        <begin position="33"/>
        <end position="55"/>
    </location>
</feature>
<accession>A0A173RID6</accession>
<dbReference type="RefSeq" id="WP_055184967.1">
    <property type="nucleotide sequence ID" value="NZ_CYXN01000002.1"/>
</dbReference>
<proteinExistence type="predicted"/>
<evidence type="ECO:0000259" key="2">
    <source>
        <dbReference type="Pfam" id="PF02557"/>
    </source>
</evidence>
<keyword evidence="1" id="KW-0472">Membrane</keyword>
<dbReference type="SUPFAM" id="SSF55166">
    <property type="entry name" value="Hedgehog/DD-peptidase"/>
    <property type="match status" value="1"/>
</dbReference>
<evidence type="ECO:0000313" key="4">
    <source>
        <dbReference type="Proteomes" id="UP000095649"/>
    </source>
</evidence>
<reference evidence="3 4" key="1">
    <citation type="submission" date="2015-09" db="EMBL/GenBank/DDBJ databases">
        <authorList>
            <consortium name="Pathogen Informatics"/>
        </authorList>
    </citation>
    <scope>NUCLEOTIDE SEQUENCE [LARGE SCALE GENOMIC DNA]</scope>
    <source>
        <strain evidence="3 4">2789STDY5834970</strain>
    </source>
</reference>
<name>A0A173RID6_9FIRM</name>
<protein>
    <submittedName>
        <fullName evidence="3">D-alanyl-D-alanine carboxypeptidase</fullName>
    </submittedName>
</protein>